<evidence type="ECO:0000313" key="6">
    <source>
        <dbReference type="EMBL" id="MBB5159750.1"/>
    </source>
</evidence>
<evidence type="ECO:0000256" key="4">
    <source>
        <dbReference type="ARBA" id="ARBA00023136"/>
    </source>
</evidence>
<dbReference type="Pfam" id="PF05653">
    <property type="entry name" value="Mg_trans_NIPA"/>
    <property type="match status" value="1"/>
</dbReference>
<feature type="transmembrane region" description="Helical" evidence="5">
    <location>
        <begin position="202"/>
        <end position="221"/>
    </location>
</feature>
<dbReference type="GO" id="GO:0016020">
    <property type="term" value="C:membrane"/>
    <property type="evidence" value="ECO:0007669"/>
    <property type="project" value="UniProtKB-SubCell"/>
</dbReference>
<keyword evidence="3 5" id="KW-1133">Transmembrane helix</keyword>
<evidence type="ECO:0000256" key="3">
    <source>
        <dbReference type="ARBA" id="ARBA00022989"/>
    </source>
</evidence>
<comment type="caution">
    <text evidence="6">The sequence shown here is derived from an EMBL/GenBank/DDBJ whole genome shotgun (WGS) entry which is preliminary data.</text>
</comment>
<keyword evidence="2 5" id="KW-0812">Transmembrane</keyword>
<feature type="transmembrane region" description="Helical" evidence="5">
    <location>
        <begin position="166"/>
        <end position="190"/>
    </location>
</feature>
<feature type="transmembrane region" description="Helical" evidence="5">
    <location>
        <begin position="55"/>
        <end position="76"/>
    </location>
</feature>
<organism evidence="6 7">
    <name type="scientific">Saccharopolyspora phatthalungensis</name>
    <dbReference type="NCBI Taxonomy" id="664693"/>
    <lineage>
        <taxon>Bacteria</taxon>
        <taxon>Bacillati</taxon>
        <taxon>Actinomycetota</taxon>
        <taxon>Actinomycetes</taxon>
        <taxon>Pseudonocardiales</taxon>
        <taxon>Pseudonocardiaceae</taxon>
        <taxon>Saccharopolyspora</taxon>
    </lineage>
</organism>
<feature type="transmembrane region" description="Helical" evidence="5">
    <location>
        <begin position="233"/>
        <end position="255"/>
    </location>
</feature>
<dbReference type="PANTHER" id="PTHR40761">
    <property type="entry name" value="CONSERVED INTEGRAL MEMBRANE ALANINE VALINE AND LEUCINE RICH PROTEIN-RELATED"/>
    <property type="match status" value="1"/>
</dbReference>
<dbReference type="RefSeq" id="WP_312864642.1">
    <property type="nucleotide sequence ID" value="NZ_JACHIW010000003.1"/>
</dbReference>
<protein>
    <submittedName>
        <fullName evidence="6">Drug/metabolite transporter (DMT)-like permease</fullName>
    </submittedName>
</protein>
<feature type="transmembrane region" description="Helical" evidence="5">
    <location>
        <begin position="107"/>
        <end position="126"/>
    </location>
</feature>
<dbReference type="EMBL" id="JACHIW010000003">
    <property type="protein sequence ID" value="MBB5159750.1"/>
    <property type="molecule type" value="Genomic_DNA"/>
</dbReference>
<dbReference type="NCBIfam" id="NF038012">
    <property type="entry name" value="DMT_1"/>
    <property type="match status" value="1"/>
</dbReference>
<keyword evidence="7" id="KW-1185">Reference proteome</keyword>
<dbReference type="GO" id="GO:0015095">
    <property type="term" value="F:magnesium ion transmembrane transporter activity"/>
    <property type="evidence" value="ECO:0007669"/>
    <property type="project" value="InterPro"/>
</dbReference>
<evidence type="ECO:0000256" key="5">
    <source>
        <dbReference type="SAM" id="Phobius"/>
    </source>
</evidence>
<feature type="transmembrane region" description="Helical" evidence="5">
    <location>
        <begin position="138"/>
        <end position="159"/>
    </location>
</feature>
<name>A0A840QI54_9PSEU</name>
<keyword evidence="4 5" id="KW-0472">Membrane</keyword>
<dbReference type="Proteomes" id="UP000584374">
    <property type="component" value="Unassembled WGS sequence"/>
</dbReference>
<evidence type="ECO:0000256" key="2">
    <source>
        <dbReference type="ARBA" id="ARBA00022692"/>
    </source>
</evidence>
<evidence type="ECO:0000256" key="1">
    <source>
        <dbReference type="ARBA" id="ARBA00004141"/>
    </source>
</evidence>
<comment type="subcellular location">
    <subcellularLocation>
        <location evidence="1">Membrane</location>
        <topology evidence="1">Multi-pass membrane protein</topology>
    </subcellularLocation>
</comment>
<feature type="transmembrane region" description="Helical" evidence="5">
    <location>
        <begin position="261"/>
        <end position="282"/>
    </location>
</feature>
<dbReference type="AlphaFoldDB" id="A0A840QI54"/>
<dbReference type="PANTHER" id="PTHR40761:SF1">
    <property type="entry name" value="CONSERVED INTEGRAL MEMBRANE ALANINE VALINE AND LEUCINE RICH PROTEIN-RELATED"/>
    <property type="match status" value="1"/>
</dbReference>
<gene>
    <name evidence="6" type="ORF">BJ970_007350</name>
</gene>
<evidence type="ECO:0000313" key="7">
    <source>
        <dbReference type="Proteomes" id="UP000584374"/>
    </source>
</evidence>
<reference evidence="6 7" key="1">
    <citation type="submission" date="2020-08" db="EMBL/GenBank/DDBJ databases">
        <title>Sequencing the genomes of 1000 actinobacteria strains.</title>
        <authorList>
            <person name="Klenk H.-P."/>
        </authorList>
    </citation>
    <scope>NUCLEOTIDE SEQUENCE [LARGE SCALE GENOMIC DNA]</scope>
    <source>
        <strain evidence="6 7">DSM 45584</strain>
    </source>
</reference>
<accession>A0A840QI54</accession>
<sequence length="308" mass="32053">MNTQSTELVIAVPTAIVGAASFGLASAIQHRVTKQVPEVRTLSPRMLFALVRKPIWVLSILTVIIGLSLQVVALAFGPLVLVQPLLVTSVLFGAAFAAWLGHRKMDLVLGLGALACMGGLSAFLVLGRPSGQGSEFTGASILPLALALGLLVVVSLVAARLLPGEVGVIGLAVATGVLYGVTASLIKVVAGHFRSGGLAEPFQHWSLYAVCVIGPMGFLLSQQTLQRGKLISPALAVITTVDPLVAAAIGVSWLGERIESTPSILAGELIAVVVIIGAILVLTRRGEQLRRAAEQPDRDGDSWDTTWG</sequence>
<feature type="transmembrane region" description="Helical" evidence="5">
    <location>
        <begin position="6"/>
        <end position="25"/>
    </location>
</feature>
<proteinExistence type="predicted"/>
<dbReference type="InterPro" id="IPR008521">
    <property type="entry name" value="Mg_trans_NIPA"/>
</dbReference>
<feature type="transmembrane region" description="Helical" evidence="5">
    <location>
        <begin position="82"/>
        <end position="100"/>
    </location>
</feature>